<dbReference type="InterPro" id="IPR025761">
    <property type="entry name" value="FFD_box"/>
</dbReference>
<dbReference type="Gene3D" id="2.30.30.100">
    <property type="match status" value="1"/>
</dbReference>
<evidence type="ECO:0000313" key="6">
    <source>
        <dbReference type="EMBL" id="KAL3805072.1"/>
    </source>
</evidence>
<keyword evidence="7" id="KW-1185">Reference proteome</keyword>
<accession>A0ABD3QYG9</accession>
<dbReference type="AlphaFoldDB" id="A0ABD3QYG9"/>
<feature type="compositionally biased region" description="Basic residues" evidence="3">
    <location>
        <begin position="328"/>
        <end position="337"/>
    </location>
</feature>
<evidence type="ECO:0000256" key="1">
    <source>
        <dbReference type="PROSITE-ProRule" id="PRU00846"/>
    </source>
</evidence>
<organism evidence="6 7">
    <name type="scientific">Cyclotella cryptica</name>
    <dbReference type="NCBI Taxonomy" id="29204"/>
    <lineage>
        <taxon>Eukaryota</taxon>
        <taxon>Sar</taxon>
        <taxon>Stramenopiles</taxon>
        <taxon>Ochrophyta</taxon>
        <taxon>Bacillariophyta</taxon>
        <taxon>Coscinodiscophyceae</taxon>
        <taxon>Thalassiosirophycidae</taxon>
        <taxon>Stephanodiscales</taxon>
        <taxon>Stephanodiscaceae</taxon>
        <taxon>Cyclotella</taxon>
    </lineage>
</organism>
<feature type="short sequence motif" description="TFG box" evidence="2">
    <location>
        <begin position="305"/>
        <end position="325"/>
    </location>
</feature>
<feature type="compositionally biased region" description="Basic and acidic residues" evidence="3">
    <location>
        <begin position="250"/>
        <end position="269"/>
    </location>
</feature>
<comment type="caution">
    <text evidence="6">The sequence shown here is derived from an EMBL/GenBank/DDBJ whole genome shotgun (WGS) entry which is preliminary data.</text>
</comment>
<dbReference type="PANTHER" id="PTHR13586:SF0">
    <property type="entry name" value="TRAILER HITCH, ISOFORM H"/>
    <property type="match status" value="1"/>
</dbReference>
<dbReference type="PROSITE" id="PS51513">
    <property type="entry name" value="FFD"/>
    <property type="match status" value="1"/>
</dbReference>
<feature type="compositionally biased region" description="Basic and acidic residues" evidence="3">
    <location>
        <begin position="127"/>
        <end position="137"/>
    </location>
</feature>
<name>A0ABD3QYG9_9STRA</name>
<dbReference type="Pfam" id="PF09532">
    <property type="entry name" value="FDF"/>
    <property type="match status" value="1"/>
</dbReference>
<evidence type="ECO:0000259" key="4">
    <source>
        <dbReference type="PROSITE" id="PS51513"/>
    </source>
</evidence>
<feature type="region of interest" description="Disordered" evidence="3">
    <location>
        <begin position="312"/>
        <end position="401"/>
    </location>
</feature>
<feature type="compositionally biased region" description="Basic and acidic residues" evidence="3">
    <location>
        <begin position="103"/>
        <end position="119"/>
    </location>
</feature>
<feature type="domain" description="TFG box profile" evidence="5">
    <location>
        <begin position="305"/>
        <end position="325"/>
    </location>
</feature>
<dbReference type="Pfam" id="PF12701">
    <property type="entry name" value="LSM14"/>
    <property type="match status" value="1"/>
</dbReference>
<dbReference type="CDD" id="cd01736">
    <property type="entry name" value="LSm14_N"/>
    <property type="match status" value="1"/>
</dbReference>
<gene>
    <name evidence="6" type="ORF">HJC23_003300</name>
</gene>
<feature type="region of interest" description="Disordered" evidence="3">
    <location>
        <begin position="1"/>
        <end position="23"/>
    </location>
</feature>
<evidence type="ECO:0000259" key="5">
    <source>
        <dbReference type="PROSITE" id="PS51536"/>
    </source>
</evidence>
<evidence type="ECO:0008006" key="8">
    <source>
        <dbReference type="Google" id="ProtNLM"/>
    </source>
</evidence>
<proteinExistence type="predicted"/>
<evidence type="ECO:0000256" key="2">
    <source>
        <dbReference type="PROSITE-ProRule" id="PRU00869"/>
    </source>
</evidence>
<dbReference type="PANTHER" id="PTHR13586">
    <property type="entry name" value="SCD6 PROTEIN-RELATED"/>
    <property type="match status" value="1"/>
</dbReference>
<feature type="compositionally biased region" description="Low complexity" evidence="3">
    <location>
        <begin position="177"/>
        <end position="188"/>
    </location>
</feature>
<dbReference type="SMART" id="SM01199">
    <property type="entry name" value="FDF"/>
    <property type="match status" value="1"/>
</dbReference>
<reference evidence="6 7" key="1">
    <citation type="journal article" date="2020" name="G3 (Bethesda)">
        <title>Improved Reference Genome for Cyclotella cryptica CCMP332, a Model for Cell Wall Morphogenesis, Salinity Adaptation, and Lipid Production in Diatoms (Bacillariophyta).</title>
        <authorList>
            <person name="Roberts W.R."/>
            <person name="Downey K.M."/>
            <person name="Ruck E.C."/>
            <person name="Traller J.C."/>
            <person name="Alverson A.J."/>
        </authorList>
    </citation>
    <scope>NUCLEOTIDE SEQUENCE [LARGE SCALE GENOMIC DNA]</scope>
    <source>
        <strain evidence="6 7">CCMP332</strain>
    </source>
</reference>
<dbReference type="SUPFAM" id="SSF50182">
    <property type="entry name" value="Sm-like ribonucleoproteins"/>
    <property type="match status" value="1"/>
</dbReference>
<dbReference type="InterPro" id="IPR025768">
    <property type="entry name" value="TFG_box"/>
</dbReference>
<dbReference type="InterPro" id="IPR019050">
    <property type="entry name" value="FDF_dom"/>
</dbReference>
<feature type="short sequence motif" description="FFD box" evidence="1">
    <location>
        <begin position="282"/>
        <end position="297"/>
    </location>
</feature>
<dbReference type="EMBL" id="JABMIG020000004">
    <property type="protein sequence ID" value="KAL3805072.1"/>
    <property type="molecule type" value="Genomic_DNA"/>
</dbReference>
<dbReference type="InterPro" id="IPR025609">
    <property type="entry name" value="Lsm14-like_N"/>
</dbReference>
<feature type="compositionally biased region" description="Basic and acidic residues" evidence="3">
    <location>
        <begin position="149"/>
        <end position="167"/>
    </location>
</feature>
<feature type="compositionally biased region" description="Low complexity" evidence="3">
    <location>
        <begin position="362"/>
        <end position="376"/>
    </location>
</feature>
<dbReference type="PROSITE" id="PS51536">
    <property type="entry name" value="TFG"/>
    <property type="match status" value="1"/>
</dbReference>
<dbReference type="Proteomes" id="UP001516023">
    <property type="component" value="Unassembled WGS sequence"/>
</dbReference>
<evidence type="ECO:0000256" key="3">
    <source>
        <dbReference type="SAM" id="MobiDB-lite"/>
    </source>
</evidence>
<sequence length="401" mass="42749">MDAIAIPRPLTSSRLHPPHSRHTAGSRISLISKKNIRYDGTLYSINEADATVALENVRSYGTEGRELLDTTGASTFVPPQDVVHAYLLFRGQDIKDLHVHETTVEEEAATPKEKDDAAGRETAPSAEKAERSEEKGEAVPSPPKARGAQVKEEKTASKKPVEKKGDASRNNAAGAKSTPGGTTSNSTSDAKAEGSQGHRPAQPKKNVPKRKNGNMVGTGASLLNKNLRGGKGDQGIPEDAEFDFESNLAEFDKVEISSKDNHANDGDDTKENEEEINNSNNNVYSKNDFFDSISCDALDKQNGIDNRLRGAAERSLNLDTFGAVSLGHARRGGRGRGGRGGGRGGRGARGGYRGRGSGGGRSYTNNSSREGYSGSSGRSGGYERGNGPAPRQNNRWKETSS</sequence>
<feature type="region of interest" description="Disordered" evidence="3">
    <location>
        <begin position="103"/>
        <end position="286"/>
    </location>
</feature>
<evidence type="ECO:0000313" key="7">
    <source>
        <dbReference type="Proteomes" id="UP001516023"/>
    </source>
</evidence>
<feature type="domain" description="FFD box profile" evidence="4">
    <location>
        <begin position="282"/>
        <end position="297"/>
    </location>
</feature>
<protein>
    <recommendedName>
        <fullName evidence="8">TFG box profile domain-containing protein</fullName>
    </recommendedName>
</protein>
<feature type="compositionally biased region" description="Gly residues" evidence="3">
    <location>
        <begin position="338"/>
        <end position="361"/>
    </location>
</feature>
<dbReference type="InterPro" id="IPR010920">
    <property type="entry name" value="LSM_dom_sf"/>
</dbReference>
<dbReference type="SMART" id="SM01271">
    <property type="entry name" value="LSM14"/>
    <property type="match status" value="1"/>
</dbReference>